<evidence type="ECO:0000313" key="1">
    <source>
        <dbReference type="EMBL" id="XBV84642.1"/>
    </source>
</evidence>
<reference evidence="1" key="1">
    <citation type="submission" date="2024-06" db="EMBL/GenBank/DDBJ databases">
        <title>Draft Genome Sequence of Deinococcus sonorensis Type Strain KR-87, a Biofilm Producing Representative of the Genus Deinococcus.</title>
        <authorList>
            <person name="Boren L.S."/>
            <person name="Grosso R.A."/>
            <person name="Hugenberg-Cox A.N."/>
            <person name="Hill J.T.E."/>
            <person name="Albert C.M."/>
            <person name="Tuohy J.M."/>
        </authorList>
    </citation>
    <scope>NUCLEOTIDE SEQUENCE</scope>
    <source>
        <strain evidence="1">KR-87</strain>
    </source>
</reference>
<proteinExistence type="predicted"/>
<protein>
    <submittedName>
        <fullName evidence="1">Uncharacterized protein</fullName>
    </submittedName>
</protein>
<dbReference type="AlphaFoldDB" id="A0AAU7U7Z5"/>
<gene>
    <name evidence="1" type="ORF">ABOD76_14465</name>
</gene>
<dbReference type="KEGG" id="dsc:ABOD76_14465"/>
<dbReference type="RefSeq" id="WP_350242679.1">
    <property type="nucleotide sequence ID" value="NZ_CP158299.1"/>
</dbReference>
<name>A0AAU7U7Z5_9DEIO</name>
<organism evidence="1">
    <name type="scientific">Deinococcus sonorensis KR-87</name>
    <dbReference type="NCBI Taxonomy" id="694439"/>
    <lineage>
        <taxon>Bacteria</taxon>
        <taxon>Thermotogati</taxon>
        <taxon>Deinococcota</taxon>
        <taxon>Deinococci</taxon>
        <taxon>Deinococcales</taxon>
        <taxon>Deinococcaceae</taxon>
        <taxon>Deinococcus</taxon>
    </lineage>
</organism>
<accession>A0AAU7U7Z5</accession>
<sequence length="175" mass="19694">MSSAPASEMLLEYQHYVVAHRLRSALGGRVAPRAGLLTLADYAERRTERQQLARRMITEASPPESMGQMDRLTDELMFGFWHNPLEVTAFLRAALRQGGHPVFTSPEQFAGLLSDAERRRLGPSGTVQVGRYYLTCLQLAAPGSDPHALEYIFERLEPLTPPLFIDELNERQRTA</sequence>
<dbReference type="EMBL" id="CP158299">
    <property type="protein sequence ID" value="XBV84642.1"/>
    <property type="molecule type" value="Genomic_DNA"/>
</dbReference>